<dbReference type="AlphaFoldDB" id="A0AAV6SY88"/>
<reference evidence="1 2" key="1">
    <citation type="journal article" date="2021" name="Sci. Rep.">
        <title>Chromosome anchoring in Senegalese sole (Solea senegalensis) reveals sex-associated markers and genome rearrangements in flatfish.</title>
        <authorList>
            <person name="Guerrero-Cozar I."/>
            <person name="Gomez-Garrido J."/>
            <person name="Berbel C."/>
            <person name="Martinez-Blanch J.F."/>
            <person name="Alioto T."/>
            <person name="Claros M.G."/>
            <person name="Gagnaire P.A."/>
            <person name="Manchado M."/>
        </authorList>
    </citation>
    <scope>NUCLEOTIDE SEQUENCE [LARGE SCALE GENOMIC DNA]</scope>
    <source>
        <strain evidence="1">Sse05_10M</strain>
    </source>
</reference>
<proteinExistence type="predicted"/>
<protein>
    <submittedName>
        <fullName evidence="1">Uncharacterized protein</fullName>
    </submittedName>
</protein>
<evidence type="ECO:0000313" key="2">
    <source>
        <dbReference type="Proteomes" id="UP000693946"/>
    </source>
</evidence>
<sequence length="161" mass="18467">MMVMMRMRRVKSPQSSSFTHVMWEIVLELRRTHLFLIHDKKKKDYASVVSACWRTGCDSGVTTVDFDFHLKKGFLLTSLNDGVFLKRCLLCHLYCQRGTLARARRRRKTLPVPWSMGALRGAILGDVAATPKMAGLGIQDVYGVRFDSHANDSLHRRDLRE</sequence>
<accession>A0AAV6SY88</accession>
<name>A0AAV6SY88_SOLSE</name>
<dbReference type="Proteomes" id="UP000693946">
    <property type="component" value="Linkage Group LG10"/>
</dbReference>
<keyword evidence="2" id="KW-1185">Reference proteome</keyword>
<evidence type="ECO:0000313" key="1">
    <source>
        <dbReference type="EMBL" id="KAG7522172.1"/>
    </source>
</evidence>
<gene>
    <name evidence="1" type="ORF">JOB18_015013</name>
</gene>
<comment type="caution">
    <text evidence="1">The sequence shown here is derived from an EMBL/GenBank/DDBJ whole genome shotgun (WGS) entry which is preliminary data.</text>
</comment>
<dbReference type="EMBL" id="JAGKHQ010000002">
    <property type="protein sequence ID" value="KAG7522172.1"/>
    <property type="molecule type" value="Genomic_DNA"/>
</dbReference>
<organism evidence="1 2">
    <name type="scientific">Solea senegalensis</name>
    <name type="common">Senegalese sole</name>
    <dbReference type="NCBI Taxonomy" id="28829"/>
    <lineage>
        <taxon>Eukaryota</taxon>
        <taxon>Metazoa</taxon>
        <taxon>Chordata</taxon>
        <taxon>Craniata</taxon>
        <taxon>Vertebrata</taxon>
        <taxon>Euteleostomi</taxon>
        <taxon>Actinopterygii</taxon>
        <taxon>Neopterygii</taxon>
        <taxon>Teleostei</taxon>
        <taxon>Neoteleostei</taxon>
        <taxon>Acanthomorphata</taxon>
        <taxon>Carangaria</taxon>
        <taxon>Pleuronectiformes</taxon>
        <taxon>Pleuronectoidei</taxon>
        <taxon>Soleidae</taxon>
        <taxon>Solea</taxon>
    </lineage>
</organism>